<organism evidence="2">
    <name type="scientific">marine metagenome</name>
    <dbReference type="NCBI Taxonomy" id="408172"/>
    <lineage>
        <taxon>unclassified sequences</taxon>
        <taxon>metagenomes</taxon>
        <taxon>ecological metagenomes</taxon>
    </lineage>
</organism>
<dbReference type="AlphaFoldDB" id="A0A382XMP5"/>
<sequence>MEKEKKVHYVDNKLFFAEMERWK</sequence>
<proteinExistence type="predicted"/>
<name>A0A382XMP5_9ZZZZ</name>
<feature type="non-terminal residue" evidence="2">
    <location>
        <position position="23"/>
    </location>
</feature>
<gene>
    <name evidence="1" type="ORF">METZ01_LOCUS279167</name>
    <name evidence="2" type="ORF">METZ01_LOCUS424595</name>
</gene>
<evidence type="ECO:0000313" key="2">
    <source>
        <dbReference type="EMBL" id="SVD71741.1"/>
    </source>
</evidence>
<reference evidence="2" key="1">
    <citation type="submission" date="2018-05" db="EMBL/GenBank/DDBJ databases">
        <authorList>
            <person name="Lanie J.A."/>
            <person name="Ng W.-L."/>
            <person name="Kazmierczak K.M."/>
            <person name="Andrzejewski T.M."/>
            <person name="Davidsen T.M."/>
            <person name="Wayne K.J."/>
            <person name="Tettelin H."/>
            <person name="Glass J.I."/>
            <person name="Rusch D."/>
            <person name="Podicherti R."/>
            <person name="Tsui H.-C.T."/>
            <person name="Winkler M.E."/>
        </authorList>
    </citation>
    <scope>NUCLEOTIDE SEQUENCE</scope>
</reference>
<accession>A0A382XMP5</accession>
<dbReference type="EMBL" id="UINC01168623">
    <property type="protein sequence ID" value="SVD71741.1"/>
    <property type="molecule type" value="Genomic_DNA"/>
</dbReference>
<protein>
    <submittedName>
        <fullName evidence="2">Uncharacterized protein</fullName>
    </submittedName>
</protein>
<evidence type="ECO:0000313" key="1">
    <source>
        <dbReference type="EMBL" id="SVC26313.1"/>
    </source>
</evidence>
<dbReference type="EMBL" id="UINC01081974">
    <property type="protein sequence ID" value="SVC26313.1"/>
    <property type="molecule type" value="Genomic_DNA"/>
</dbReference>